<dbReference type="PIRSF" id="PIRSF002070">
    <property type="entry name" value="SSB"/>
    <property type="match status" value="1"/>
</dbReference>
<feature type="region of interest" description="Disordered" evidence="3">
    <location>
        <begin position="120"/>
        <end position="166"/>
    </location>
</feature>
<evidence type="ECO:0000256" key="3">
    <source>
        <dbReference type="SAM" id="MobiDB-lite"/>
    </source>
</evidence>
<dbReference type="Pfam" id="PF00436">
    <property type="entry name" value="SSB"/>
    <property type="match status" value="1"/>
</dbReference>
<feature type="compositionally biased region" description="Low complexity" evidence="3">
    <location>
        <begin position="121"/>
        <end position="142"/>
    </location>
</feature>
<reference evidence="4 5" key="1">
    <citation type="submission" date="2018-03" db="EMBL/GenBank/DDBJ databases">
        <title>Diversity of phytobeneficial traits revealed by whole-genome analysis of worldwide-isolated phenazine-producing Pseudomonas spp.</title>
        <authorList>
            <person name="Biessy A."/>
            <person name="Novinscak A."/>
            <person name="Blom J."/>
            <person name="Leger G."/>
            <person name="Thomashow L.S."/>
            <person name="Cazorla F.M."/>
            <person name="Josic D."/>
            <person name="Filion M."/>
        </authorList>
    </citation>
    <scope>NUCLEOTIDE SEQUENCE [LARGE SCALE GENOMIC DNA]</scope>
    <source>
        <strain evidence="4 5">ChPhzS24</strain>
    </source>
</reference>
<dbReference type="RefSeq" id="WP_124302008.1">
    <property type="nucleotide sequence ID" value="NZ_CP027750.1"/>
</dbReference>
<protein>
    <recommendedName>
        <fullName evidence="2">Single-stranded DNA-binding protein</fullName>
    </recommendedName>
</protein>
<evidence type="ECO:0000313" key="5">
    <source>
        <dbReference type="Proteomes" id="UP000280455"/>
    </source>
</evidence>
<proteinExistence type="predicted"/>
<dbReference type="GO" id="GO:0003697">
    <property type="term" value="F:single-stranded DNA binding"/>
    <property type="evidence" value="ECO:0007669"/>
    <property type="project" value="InterPro"/>
</dbReference>
<dbReference type="GO" id="GO:0006260">
    <property type="term" value="P:DNA replication"/>
    <property type="evidence" value="ECO:0007669"/>
    <property type="project" value="InterPro"/>
</dbReference>
<keyword evidence="1 2" id="KW-0238">DNA-binding</keyword>
<dbReference type="NCBIfam" id="NF006039">
    <property type="entry name" value="PRK08182.1"/>
    <property type="match status" value="1"/>
</dbReference>
<dbReference type="PROSITE" id="PS50935">
    <property type="entry name" value="SSB"/>
    <property type="match status" value="1"/>
</dbReference>
<organism evidence="4 5">
    <name type="scientific">Pseudomonas chlororaphis subsp. aureofaciens</name>
    <dbReference type="NCBI Taxonomy" id="587851"/>
    <lineage>
        <taxon>Bacteria</taxon>
        <taxon>Pseudomonadati</taxon>
        <taxon>Pseudomonadota</taxon>
        <taxon>Gammaproteobacteria</taxon>
        <taxon>Pseudomonadales</taxon>
        <taxon>Pseudomonadaceae</taxon>
        <taxon>Pseudomonas</taxon>
    </lineage>
</organism>
<dbReference type="CDD" id="cd04496">
    <property type="entry name" value="SSB_OBF"/>
    <property type="match status" value="1"/>
</dbReference>
<dbReference type="EMBL" id="CP027750">
    <property type="protein sequence ID" value="AZE31571.1"/>
    <property type="molecule type" value="Genomic_DNA"/>
</dbReference>
<dbReference type="InterPro" id="IPR012340">
    <property type="entry name" value="NA-bd_OB-fold"/>
</dbReference>
<dbReference type="SUPFAM" id="SSF50249">
    <property type="entry name" value="Nucleic acid-binding proteins"/>
    <property type="match status" value="1"/>
</dbReference>
<evidence type="ECO:0000256" key="2">
    <source>
        <dbReference type="PIRNR" id="PIRNR002070"/>
    </source>
</evidence>
<sequence length="166" mass="18606">MGTPISGWEGNIGSAPEFKEFPNGNKEPRRLLRINVYFDNSIPKEGGGYEDRGGFWANVEWWHKDASHYANLFQKGMRVQVTGRAVMDSWKTDEGEFEALKVQATRVAILPHRISMVNLAPSQGQSSQQNSRPQSPSPSQGNAQRNQPDSQGSHEPDFYPDSDPNF</sequence>
<evidence type="ECO:0000256" key="1">
    <source>
        <dbReference type="ARBA" id="ARBA00023125"/>
    </source>
</evidence>
<dbReference type="InterPro" id="IPR000424">
    <property type="entry name" value="Primosome_PriB/ssb"/>
</dbReference>
<dbReference type="Proteomes" id="UP000280455">
    <property type="component" value="Chromosome"/>
</dbReference>
<gene>
    <name evidence="4" type="ORF">C4K07_4808</name>
</gene>
<accession>A0AAD0ZGJ8</accession>
<evidence type="ECO:0000313" key="4">
    <source>
        <dbReference type="EMBL" id="AZE31571.1"/>
    </source>
</evidence>
<dbReference type="InterPro" id="IPR011344">
    <property type="entry name" value="ssDNA-bd"/>
</dbReference>
<dbReference type="Gene3D" id="2.40.50.140">
    <property type="entry name" value="Nucleic acid-binding proteins"/>
    <property type="match status" value="1"/>
</dbReference>
<dbReference type="AlphaFoldDB" id="A0AAD0ZGJ8"/>
<name>A0AAD0ZGJ8_9PSED</name>